<feature type="compositionally biased region" description="Low complexity" evidence="2">
    <location>
        <begin position="114"/>
        <end position="124"/>
    </location>
</feature>
<dbReference type="PANTHER" id="PTHR31075">
    <property type="entry name" value="CENTROSOMAL PROTEIN OF 85 KDA"/>
    <property type="match status" value="1"/>
</dbReference>
<dbReference type="OrthoDB" id="5972981at2759"/>
<keyword evidence="4" id="KW-1185">Reference proteome</keyword>
<feature type="compositionally biased region" description="Basic and acidic residues" evidence="2">
    <location>
        <begin position="287"/>
        <end position="302"/>
    </location>
</feature>
<sequence>MVEPEAEPFVLWPGRGLPTEAREASKPGPGGGSSGWLSEQESGWPGGSIRDGRRLSTVSDSGDTGIGTYCSDSVEDDCSSSTTPLSLLSLPLHHLLQDDDGAPVLPSASPPSSSPQTYSRSTDSFHSTGRRSGSCHLPVLATSPVGTPSYPDMKDHQPIRRSSSFTKLSSGADKKPKKTSAGCQYNRDGQGSLDRSLLHAFRKERQRSNRDLYLPLSSSPICSSLLQRSPGACPGYRHGNRAASLETELFLSSAHSSPIKQNRPDLNWSTIPQTKAAQGGGPVRGPHLSERAEPPRGHKADRGSPIQPAVRTQMWLTDQMEYTPKSEHRREPAETASAAPEGCGVDGPSPWQHEPDLNQILMGASLPGNTLVKLKEGLLRQRELEINRQKQQILQLYARIRENEIRAQHVLQSQRSLFDDPLALNIEESAVRAPCRHTSERPCCEEELGRKLAMAELEVLHLNKFFIQVTQKYTEDIRKLEEKIKTRDRYISSLKKKCQRESEQNQEKQQRIETLEKYLSDLPTPDEVHVQSKKEELQQKAKDLEKTVTRLQKNLEEGCARIKEKDVMIGIQAKREKELLASVHSLQDKVQQCLDDGVRLPMQDLKRLEVENTLLLHQKDHSSRLFKHQKEEIERLTSQLMATRTRLKKSRGPPPQQQQQPEGRTSTPLEALHQVAAPGAPDEGLPAPYWSQGGVPEVEQLLKEMSLCLLDLQALCSIMAQRAQGKEPNLSLLLSMESFSVTADESDSKVAKAEDKLSCKLFEVNQLRRDIDELRRSISDRYAQFMGDSCTAQ</sequence>
<feature type="region of interest" description="Disordered" evidence="2">
    <location>
        <begin position="323"/>
        <end position="344"/>
    </location>
</feature>
<feature type="region of interest" description="Disordered" evidence="2">
    <location>
        <begin position="644"/>
        <end position="666"/>
    </location>
</feature>
<feature type="region of interest" description="Disordered" evidence="2">
    <location>
        <begin position="97"/>
        <end position="188"/>
    </location>
</feature>
<gene>
    <name evidence="3" type="ORF">MMEN_LOCUS14321</name>
</gene>
<reference evidence="3" key="1">
    <citation type="submission" date="2021-05" db="EMBL/GenBank/DDBJ databases">
        <authorList>
            <person name="Tigano A."/>
        </authorList>
    </citation>
    <scope>NUCLEOTIDE SEQUENCE</scope>
</reference>
<feature type="compositionally biased region" description="Polar residues" evidence="2">
    <location>
        <begin position="160"/>
        <end position="169"/>
    </location>
</feature>
<organism evidence="3 4">
    <name type="scientific">Menidia menidia</name>
    <name type="common">Atlantic silverside</name>
    <dbReference type="NCBI Taxonomy" id="238744"/>
    <lineage>
        <taxon>Eukaryota</taxon>
        <taxon>Metazoa</taxon>
        <taxon>Chordata</taxon>
        <taxon>Craniata</taxon>
        <taxon>Vertebrata</taxon>
        <taxon>Euteleostomi</taxon>
        <taxon>Actinopterygii</taxon>
        <taxon>Neopterygii</taxon>
        <taxon>Teleostei</taxon>
        <taxon>Neoteleostei</taxon>
        <taxon>Acanthomorphata</taxon>
        <taxon>Ovalentaria</taxon>
        <taxon>Atherinomorphae</taxon>
        <taxon>Atheriniformes</taxon>
        <taxon>Atherinopsidae</taxon>
        <taxon>Menidiinae</taxon>
        <taxon>Menidia</taxon>
    </lineage>
</organism>
<feature type="compositionally biased region" description="Basic and acidic residues" evidence="2">
    <location>
        <begin position="324"/>
        <end position="333"/>
    </location>
</feature>
<feature type="region of interest" description="Disordered" evidence="2">
    <location>
        <begin position="1"/>
        <end position="83"/>
    </location>
</feature>
<evidence type="ECO:0000256" key="1">
    <source>
        <dbReference type="SAM" id="Coils"/>
    </source>
</evidence>
<dbReference type="EMBL" id="CAJRST010018890">
    <property type="protein sequence ID" value="CAG5950658.1"/>
    <property type="molecule type" value="Genomic_DNA"/>
</dbReference>
<evidence type="ECO:0000256" key="2">
    <source>
        <dbReference type="SAM" id="MobiDB-lite"/>
    </source>
</evidence>
<evidence type="ECO:0000313" key="3">
    <source>
        <dbReference type="EMBL" id="CAG5950658.1"/>
    </source>
</evidence>
<keyword evidence="1" id="KW-0175">Coiled coil</keyword>
<dbReference type="PANTHER" id="PTHR31075:SF2">
    <property type="entry name" value="CENTROSOMAL PROTEIN OF 85 KDA-LIKE"/>
    <property type="match status" value="1"/>
</dbReference>
<feature type="region of interest" description="Disordered" evidence="2">
    <location>
        <begin position="274"/>
        <end position="308"/>
    </location>
</feature>
<dbReference type="InterPro" id="IPR040210">
    <property type="entry name" value="Cep85/Cep85L"/>
</dbReference>
<proteinExistence type="predicted"/>
<comment type="caution">
    <text evidence="3">The sequence shown here is derived from an EMBL/GenBank/DDBJ whole genome shotgun (WGS) entry which is preliminary data.</text>
</comment>
<dbReference type="AlphaFoldDB" id="A0A8S4BJY1"/>
<protein>
    <submittedName>
        <fullName evidence="3">(Atlantic silverside) hypothetical protein</fullName>
    </submittedName>
</protein>
<dbReference type="Proteomes" id="UP000677803">
    <property type="component" value="Unassembled WGS sequence"/>
</dbReference>
<evidence type="ECO:0000313" key="4">
    <source>
        <dbReference type="Proteomes" id="UP000677803"/>
    </source>
</evidence>
<dbReference type="GO" id="GO:0005813">
    <property type="term" value="C:centrosome"/>
    <property type="evidence" value="ECO:0007669"/>
    <property type="project" value="TreeGrafter"/>
</dbReference>
<accession>A0A8S4BJY1</accession>
<name>A0A8S4BJY1_9TELE</name>
<feature type="coiled-coil region" evidence="1">
    <location>
        <begin position="491"/>
        <end position="561"/>
    </location>
</feature>